<evidence type="ECO:0000313" key="11">
    <source>
        <dbReference type="Proteomes" id="UP001279410"/>
    </source>
</evidence>
<dbReference type="GO" id="GO:0006955">
    <property type="term" value="P:immune response"/>
    <property type="evidence" value="ECO:0007669"/>
    <property type="project" value="InterPro"/>
</dbReference>
<dbReference type="SUPFAM" id="SSF48726">
    <property type="entry name" value="Immunoglobulin"/>
    <property type="match status" value="2"/>
</dbReference>
<dbReference type="PROSITE" id="PS50835">
    <property type="entry name" value="IG_LIKE"/>
    <property type="match status" value="1"/>
</dbReference>
<dbReference type="InterPro" id="IPR036179">
    <property type="entry name" value="Ig-like_dom_sf"/>
</dbReference>
<proteinExistence type="inferred from homology"/>
<dbReference type="Pfam" id="PF07654">
    <property type="entry name" value="C1-set"/>
    <property type="match status" value="2"/>
</dbReference>
<dbReference type="SUPFAM" id="SSF54452">
    <property type="entry name" value="MHC antigen-recognition domain"/>
    <property type="match status" value="2"/>
</dbReference>
<evidence type="ECO:0000256" key="8">
    <source>
        <dbReference type="SAM" id="SignalP"/>
    </source>
</evidence>
<name>A0AAD3RAW5_LATJO</name>
<evidence type="ECO:0000259" key="9">
    <source>
        <dbReference type="PROSITE" id="PS50835"/>
    </source>
</evidence>
<keyword evidence="11" id="KW-1185">Reference proteome</keyword>
<dbReference type="Pfam" id="PF00993">
    <property type="entry name" value="MHC_II_alpha"/>
    <property type="match status" value="1"/>
</dbReference>
<keyword evidence="4 7" id="KW-1133">Transmembrane helix</keyword>
<keyword evidence="6" id="KW-0325">Glycoprotein</keyword>
<comment type="similarity">
    <text evidence="2">Belongs to the MHC class II family.</text>
</comment>
<dbReference type="InterPro" id="IPR007110">
    <property type="entry name" value="Ig-like_dom"/>
</dbReference>
<dbReference type="InterPro" id="IPR003597">
    <property type="entry name" value="Ig_C1-set"/>
</dbReference>
<evidence type="ECO:0000256" key="2">
    <source>
        <dbReference type="ARBA" id="ARBA00007394"/>
    </source>
</evidence>
<comment type="subcellular location">
    <subcellularLocation>
        <location evidence="1">Membrane</location>
        <topology evidence="1">Single-pass type I membrane protein</topology>
    </subcellularLocation>
</comment>
<evidence type="ECO:0000256" key="1">
    <source>
        <dbReference type="ARBA" id="ARBA00004479"/>
    </source>
</evidence>
<evidence type="ECO:0000256" key="7">
    <source>
        <dbReference type="SAM" id="Phobius"/>
    </source>
</evidence>
<dbReference type="Gene3D" id="2.60.40.10">
    <property type="entry name" value="Immunoglobulins"/>
    <property type="match status" value="2"/>
</dbReference>
<dbReference type="Gene3D" id="3.10.320.10">
    <property type="entry name" value="Class II Histocompatibility Antigen, M Beta Chain, Chain B, domain 1"/>
    <property type="match status" value="1"/>
</dbReference>
<dbReference type="SMART" id="SM00920">
    <property type="entry name" value="MHC_II_alpha"/>
    <property type="match status" value="2"/>
</dbReference>
<dbReference type="InterPro" id="IPR001003">
    <property type="entry name" value="MHC_II_a_N"/>
</dbReference>
<protein>
    <recommendedName>
        <fullName evidence="9">Ig-like domain-containing protein</fullName>
    </recommendedName>
</protein>
<feature type="transmembrane region" description="Helical" evidence="7">
    <location>
        <begin position="189"/>
        <end position="210"/>
    </location>
</feature>
<dbReference type="InterPro" id="IPR014745">
    <property type="entry name" value="MHC_II_a/b_N"/>
</dbReference>
<comment type="caution">
    <text evidence="10">The sequence shown here is derived from an EMBL/GenBank/DDBJ whole genome shotgun (WGS) entry which is preliminary data.</text>
</comment>
<dbReference type="InterPro" id="IPR050160">
    <property type="entry name" value="MHC/Immunoglobulin"/>
</dbReference>
<gene>
    <name evidence="10" type="ORF">AKAME5_001524400</name>
</gene>
<dbReference type="EMBL" id="BRZM01000063">
    <property type="protein sequence ID" value="GLD63644.1"/>
    <property type="molecule type" value="Genomic_DNA"/>
</dbReference>
<dbReference type="InterPro" id="IPR013783">
    <property type="entry name" value="Ig-like_fold"/>
</dbReference>
<feature type="signal peptide" evidence="8">
    <location>
        <begin position="1"/>
        <end position="16"/>
    </location>
</feature>
<dbReference type="GO" id="GO:0019882">
    <property type="term" value="P:antigen processing and presentation"/>
    <property type="evidence" value="ECO:0007669"/>
    <property type="project" value="InterPro"/>
</dbReference>
<dbReference type="InterPro" id="IPR011162">
    <property type="entry name" value="MHC_I/II-like_Ag-recog"/>
</dbReference>
<keyword evidence="3 7" id="KW-0812">Transmembrane</keyword>
<keyword evidence="5" id="KW-1015">Disulfide bond</keyword>
<feature type="chain" id="PRO_5042053200" description="Ig-like domain-containing protein" evidence="8">
    <location>
        <begin position="17"/>
        <end position="453"/>
    </location>
</feature>
<evidence type="ECO:0000256" key="5">
    <source>
        <dbReference type="ARBA" id="ARBA00023157"/>
    </source>
</evidence>
<feature type="domain" description="Ig-like" evidence="9">
    <location>
        <begin position="300"/>
        <end position="395"/>
    </location>
</feature>
<dbReference type="SMART" id="SM00407">
    <property type="entry name" value="IGc1"/>
    <property type="match status" value="1"/>
</dbReference>
<dbReference type="GO" id="GO:0042613">
    <property type="term" value="C:MHC class II protein complex"/>
    <property type="evidence" value="ECO:0007669"/>
    <property type="project" value="InterPro"/>
</dbReference>
<dbReference type="PANTHER" id="PTHR19944:SF99">
    <property type="entry name" value="HLA CLASS II HISTOCOMPATIBILITY ANTIGEN, DRB1 BETA CHAIN"/>
    <property type="match status" value="1"/>
</dbReference>
<evidence type="ECO:0000256" key="4">
    <source>
        <dbReference type="ARBA" id="ARBA00022989"/>
    </source>
</evidence>
<keyword evidence="8" id="KW-0732">Signal</keyword>
<organism evidence="10 11">
    <name type="scientific">Lates japonicus</name>
    <name type="common">Japanese lates</name>
    <dbReference type="NCBI Taxonomy" id="270547"/>
    <lineage>
        <taxon>Eukaryota</taxon>
        <taxon>Metazoa</taxon>
        <taxon>Chordata</taxon>
        <taxon>Craniata</taxon>
        <taxon>Vertebrata</taxon>
        <taxon>Euteleostomi</taxon>
        <taxon>Actinopterygii</taxon>
        <taxon>Neopterygii</taxon>
        <taxon>Teleostei</taxon>
        <taxon>Neoteleostei</taxon>
        <taxon>Acanthomorphata</taxon>
        <taxon>Carangaria</taxon>
        <taxon>Carangaria incertae sedis</taxon>
        <taxon>Centropomidae</taxon>
        <taxon>Lates</taxon>
    </lineage>
</organism>
<keyword evidence="7" id="KW-0472">Membrane</keyword>
<feature type="transmembrane region" description="Helical" evidence="7">
    <location>
        <begin position="408"/>
        <end position="429"/>
    </location>
</feature>
<dbReference type="Proteomes" id="UP001279410">
    <property type="component" value="Unassembled WGS sequence"/>
</dbReference>
<evidence type="ECO:0000256" key="3">
    <source>
        <dbReference type="ARBA" id="ARBA00022692"/>
    </source>
</evidence>
<dbReference type="AlphaFoldDB" id="A0AAD3RAW5"/>
<dbReference type="PANTHER" id="PTHR19944">
    <property type="entry name" value="MHC CLASS II-RELATED"/>
    <property type="match status" value="1"/>
</dbReference>
<accession>A0AAD3RAW5</accession>
<evidence type="ECO:0000313" key="10">
    <source>
        <dbReference type="EMBL" id="GLD63644.1"/>
    </source>
</evidence>
<evidence type="ECO:0000256" key="6">
    <source>
        <dbReference type="ARBA" id="ARBA00023180"/>
    </source>
</evidence>
<reference evidence="10" key="1">
    <citation type="submission" date="2022-08" db="EMBL/GenBank/DDBJ databases">
        <title>Genome sequencing of akame (Lates japonicus).</title>
        <authorList>
            <person name="Hashiguchi Y."/>
            <person name="Takahashi H."/>
        </authorList>
    </citation>
    <scope>NUCLEOTIDE SEQUENCE</scope>
    <source>
        <strain evidence="10">Kochi</strain>
    </source>
</reference>
<sequence length="453" mass="51038">MKRSVVLILVLNTVCAFTPIPHEIVYIAGCFLNGTAEVQFEFDAEEMFYVDFQKKEVEYTLPTFLYPDPSQVLAGPSILGGSLENREICLDLIARVTAEEKNPPEEKGTIYSHGLSRCQFSSYDGHDAVYLEQYYFNKPNGNWLYQIHSYLEYTPRHGEKITCMVEHASLKEPTLYDWEPVSDPGMNKIIVGAAGLLLGLVFSVAGLIYFKMKSVVAHEVVIIVGCFENGTTEVQAEFDTEEVLYVDFDKQDMVYTVPPYLMMNPRETFGDIAVYNNARKAKNTCPAVLAYCKAEEKNPPEVTVDPNVRLRSAEAASSRHPAMLICSAYNFYPRHISLTWLRDGEVVTSGVMSTDVLSNGNWLYQIHTYLEYTPKPGEKITCKVEHVSLKEPKLYDWDPLSESQRNKIAVGTAGLVLGLVFLFAGLIYYKKKITTDRVLVPTRKGFAKTAVLL</sequence>